<dbReference type="SUPFAM" id="SSF54928">
    <property type="entry name" value="RNA-binding domain, RBD"/>
    <property type="match status" value="1"/>
</dbReference>
<keyword evidence="1" id="KW-0507">mRNA processing</keyword>
<evidence type="ECO:0000313" key="6">
    <source>
        <dbReference type="EMBL" id="CAH1423138.1"/>
    </source>
</evidence>
<protein>
    <recommendedName>
        <fullName evidence="5">RRM domain-containing protein</fullName>
    </recommendedName>
</protein>
<dbReference type="SMART" id="SM00360">
    <property type="entry name" value="RRM"/>
    <property type="match status" value="1"/>
</dbReference>
<evidence type="ECO:0000259" key="5">
    <source>
        <dbReference type="PROSITE" id="PS50102"/>
    </source>
</evidence>
<dbReference type="InterPro" id="IPR035979">
    <property type="entry name" value="RBD_domain_sf"/>
</dbReference>
<feature type="domain" description="RRM" evidence="5">
    <location>
        <begin position="5"/>
        <end position="82"/>
    </location>
</feature>
<gene>
    <name evidence="6" type="ORF">LVIROSA_LOCUS10430</name>
</gene>
<evidence type="ECO:0000256" key="3">
    <source>
        <dbReference type="ARBA" id="ARBA00023187"/>
    </source>
</evidence>
<dbReference type="Proteomes" id="UP001157418">
    <property type="component" value="Unassembled WGS sequence"/>
</dbReference>
<dbReference type="PROSITE" id="PS50102">
    <property type="entry name" value="RRM"/>
    <property type="match status" value="1"/>
</dbReference>
<dbReference type="GO" id="GO:0003723">
    <property type="term" value="F:RNA binding"/>
    <property type="evidence" value="ECO:0007669"/>
    <property type="project" value="UniProtKB-UniRule"/>
</dbReference>
<dbReference type="Pfam" id="PF00076">
    <property type="entry name" value="RRM_1"/>
    <property type="match status" value="1"/>
</dbReference>
<accession>A0AAU9MEX5</accession>
<evidence type="ECO:0000313" key="7">
    <source>
        <dbReference type="Proteomes" id="UP001157418"/>
    </source>
</evidence>
<dbReference type="AlphaFoldDB" id="A0AAU9MEX5"/>
<reference evidence="6 7" key="1">
    <citation type="submission" date="2022-01" db="EMBL/GenBank/DDBJ databases">
        <authorList>
            <person name="Xiong W."/>
            <person name="Schranz E."/>
        </authorList>
    </citation>
    <scope>NUCLEOTIDE SEQUENCE [LARGE SCALE GENOMIC DNA]</scope>
</reference>
<dbReference type="CDD" id="cd00590">
    <property type="entry name" value="RRM_SF"/>
    <property type="match status" value="1"/>
</dbReference>
<keyword evidence="2" id="KW-0747">Spliceosome</keyword>
<keyword evidence="4" id="KW-0694">RNA-binding</keyword>
<sequence>MKEITSFYVSNIQHDTTTTMLSEAFRKYGRIVDIYISGSKDKTVSYFAFVKYEGVKDVQVMLNSINQVRCGHCIVKVNVAKYEKKSNNKYRVQLYHNTCPPQPPDRQYWGFD</sequence>
<dbReference type="InterPro" id="IPR050907">
    <property type="entry name" value="SRSF"/>
</dbReference>
<name>A0AAU9MEX5_9ASTR</name>
<dbReference type="GO" id="GO:0005681">
    <property type="term" value="C:spliceosomal complex"/>
    <property type="evidence" value="ECO:0007669"/>
    <property type="project" value="UniProtKB-KW"/>
</dbReference>
<keyword evidence="3" id="KW-0508">mRNA splicing</keyword>
<dbReference type="Gene3D" id="3.30.70.330">
    <property type="match status" value="1"/>
</dbReference>
<evidence type="ECO:0000256" key="4">
    <source>
        <dbReference type="PROSITE-ProRule" id="PRU00176"/>
    </source>
</evidence>
<dbReference type="InterPro" id="IPR012677">
    <property type="entry name" value="Nucleotide-bd_a/b_plait_sf"/>
</dbReference>
<dbReference type="GO" id="GO:0006397">
    <property type="term" value="P:mRNA processing"/>
    <property type="evidence" value="ECO:0007669"/>
    <property type="project" value="UniProtKB-KW"/>
</dbReference>
<dbReference type="GO" id="GO:0008380">
    <property type="term" value="P:RNA splicing"/>
    <property type="evidence" value="ECO:0007669"/>
    <property type="project" value="UniProtKB-KW"/>
</dbReference>
<evidence type="ECO:0000256" key="1">
    <source>
        <dbReference type="ARBA" id="ARBA00022664"/>
    </source>
</evidence>
<keyword evidence="7" id="KW-1185">Reference proteome</keyword>
<proteinExistence type="predicted"/>
<dbReference type="PANTHER" id="PTHR23147">
    <property type="entry name" value="SERINE/ARGININE RICH SPLICING FACTOR"/>
    <property type="match status" value="1"/>
</dbReference>
<organism evidence="6 7">
    <name type="scientific">Lactuca virosa</name>
    <dbReference type="NCBI Taxonomy" id="75947"/>
    <lineage>
        <taxon>Eukaryota</taxon>
        <taxon>Viridiplantae</taxon>
        <taxon>Streptophyta</taxon>
        <taxon>Embryophyta</taxon>
        <taxon>Tracheophyta</taxon>
        <taxon>Spermatophyta</taxon>
        <taxon>Magnoliopsida</taxon>
        <taxon>eudicotyledons</taxon>
        <taxon>Gunneridae</taxon>
        <taxon>Pentapetalae</taxon>
        <taxon>asterids</taxon>
        <taxon>campanulids</taxon>
        <taxon>Asterales</taxon>
        <taxon>Asteraceae</taxon>
        <taxon>Cichorioideae</taxon>
        <taxon>Cichorieae</taxon>
        <taxon>Lactucinae</taxon>
        <taxon>Lactuca</taxon>
    </lineage>
</organism>
<dbReference type="InterPro" id="IPR000504">
    <property type="entry name" value="RRM_dom"/>
</dbReference>
<evidence type="ECO:0000256" key="2">
    <source>
        <dbReference type="ARBA" id="ARBA00022728"/>
    </source>
</evidence>
<comment type="caution">
    <text evidence="6">The sequence shown here is derived from an EMBL/GenBank/DDBJ whole genome shotgun (WGS) entry which is preliminary data.</text>
</comment>
<dbReference type="EMBL" id="CAKMRJ010001112">
    <property type="protein sequence ID" value="CAH1423138.1"/>
    <property type="molecule type" value="Genomic_DNA"/>
</dbReference>